<protein>
    <submittedName>
        <fullName evidence="3">Amidohydrolase</fullName>
    </submittedName>
</protein>
<dbReference type="GO" id="GO:0016787">
    <property type="term" value="F:hydrolase activity"/>
    <property type="evidence" value="ECO:0007669"/>
    <property type="project" value="UniProtKB-KW"/>
</dbReference>
<dbReference type="InterPro" id="IPR032466">
    <property type="entry name" value="Metal_Hydrolase"/>
</dbReference>
<dbReference type="AlphaFoldDB" id="A0A2S6AVK8"/>
<dbReference type="SUPFAM" id="SSF51556">
    <property type="entry name" value="Metallo-dependent hydrolases"/>
    <property type="match status" value="1"/>
</dbReference>
<dbReference type="PANTHER" id="PTHR21240">
    <property type="entry name" value="2-AMINO-3-CARBOXYLMUCONATE-6-SEMIALDEHYDE DECARBOXYLASE"/>
    <property type="match status" value="1"/>
</dbReference>
<dbReference type="EMBL" id="PSZC01000002">
    <property type="protein sequence ID" value="PPJ39266.1"/>
    <property type="molecule type" value="Genomic_DNA"/>
</dbReference>
<dbReference type="GO" id="GO:0019748">
    <property type="term" value="P:secondary metabolic process"/>
    <property type="evidence" value="ECO:0007669"/>
    <property type="project" value="TreeGrafter"/>
</dbReference>
<keyword evidence="3" id="KW-0378">Hydrolase</keyword>
<keyword evidence="1" id="KW-0456">Lyase</keyword>
<dbReference type="GO" id="GO:0005737">
    <property type="term" value="C:cytoplasm"/>
    <property type="evidence" value="ECO:0007669"/>
    <property type="project" value="TreeGrafter"/>
</dbReference>
<accession>A0A2S6AVK8</accession>
<proteinExistence type="predicted"/>
<dbReference type="InterPro" id="IPR006680">
    <property type="entry name" value="Amidohydro-rel"/>
</dbReference>
<dbReference type="InterPro" id="IPR032465">
    <property type="entry name" value="ACMSD"/>
</dbReference>
<evidence type="ECO:0000313" key="4">
    <source>
        <dbReference type="Proteomes" id="UP000239874"/>
    </source>
</evidence>
<feature type="domain" description="Amidohydrolase-related" evidence="2">
    <location>
        <begin position="116"/>
        <end position="403"/>
    </location>
</feature>
<name>A0A2S6AVK8_9NOCA</name>
<evidence type="ECO:0000256" key="1">
    <source>
        <dbReference type="ARBA" id="ARBA00023239"/>
    </source>
</evidence>
<reference evidence="3 4" key="1">
    <citation type="submission" date="2018-02" db="EMBL/GenBank/DDBJ databases">
        <title>8 Nocardia nova and 1 Nocardia cyriacigeorgica strain used for evolution to TMP-SMX.</title>
        <authorList>
            <person name="Mehta H."/>
            <person name="Weng J."/>
            <person name="Shamoo Y."/>
        </authorList>
    </citation>
    <scope>NUCLEOTIDE SEQUENCE [LARGE SCALE GENOMIC DNA]</scope>
    <source>
        <strain evidence="3 4">MDA3139</strain>
    </source>
</reference>
<dbReference type="PANTHER" id="PTHR21240:SF28">
    <property type="entry name" value="ISO-OROTATE DECARBOXYLASE (EUROFUNG)"/>
    <property type="match status" value="1"/>
</dbReference>
<dbReference type="OrthoDB" id="8673349at2"/>
<comment type="caution">
    <text evidence="3">The sequence shown here is derived from an EMBL/GenBank/DDBJ whole genome shotgun (WGS) entry which is preliminary data.</text>
</comment>
<evidence type="ECO:0000313" key="3">
    <source>
        <dbReference type="EMBL" id="PPJ39266.1"/>
    </source>
</evidence>
<dbReference type="Proteomes" id="UP000239874">
    <property type="component" value="Unassembled WGS sequence"/>
</dbReference>
<dbReference type="RefSeq" id="WP_104374232.1">
    <property type="nucleotide sequence ID" value="NZ_PSZC01000002.1"/>
</dbReference>
<dbReference type="GO" id="GO:0016831">
    <property type="term" value="F:carboxy-lyase activity"/>
    <property type="evidence" value="ECO:0007669"/>
    <property type="project" value="InterPro"/>
</dbReference>
<dbReference type="Pfam" id="PF04909">
    <property type="entry name" value="Amidohydro_2"/>
    <property type="match status" value="1"/>
</dbReference>
<sequence length="414" mass="47033">MTSVQDPQVSGHEAETEGAFDLPYPVFDFDSHLYEPREALETYLPEKYRRAVRYVDVKGRTQLAVNNYITDYIPNPTFEVVAAPGAHEQYYAGNNPEGLTLRELTGKPIRSIPAFREPEPRLAVMDKQHVDAALVLPTLANLVEQTAADDPELVHAVIHAINEWIYDVWSYDYKHRLYPAPVITLALVEDAIKELEYVLERGAKTILIRPAPVKGLHGWRSPGAREFDPFWKRVEEANLPVIVHAAMPPLNDYVAMWDDTGTSSAFEQTPFRMVTFAHRDIEDMVSALVLHGVCSRFPKIRFASIENGSDWIGPLLHRFELAYSQMPKQLEENPVEVFRRNWWINPFWEGNPEKLAELVDPSHIVFGSDYPHPEGLAAPLKYFDYLEGVPAEKIPAIMGQNAFDFMGVEPPAKN</sequence>
<dbReference type="Gene3D" id="3.20.20.140">
    <property type="entry name" value="Metal-dependent hydrolases"/>
    <property type="match status" value="1"/>
</dbReference>
<organism evidence="3 4">
    <name type="scientific">Nocardia nova</name>
    <dbReference type="NCBI Taxonomy" id="37330"/>
    <lineage>
        <taxon>Bacteria</taxon>
        <taxon>Bacillati</taxon>
        <taxon>Actinomycetota</taxon>
        <taxon>Actinomycetes</taxon>
        <taxon>Mycobacteriales</taxon>
        <taxon>Nocardiaceae</taxon>
        <taxon>Nocardia</taxon>
    </lineage>
</organism>
<evidence type="ECO:0000259" key="2">
    <source>
        <dbReference type="Pfam" id="PF04909"/>
    </source>
</evidence>
<gene>
    <name evidence="3" type="ORF">C5E45_03550</name>
</gene>